<dbReference type="AlphaFoldDB" id="A0AA88IXZ7"/>
<sequence length="36" mass="3650">MESKACGGGALLDGIGDMGIEDDDDDDDNDDDDGMG</sequence>
<evidence type="ECO:0000256" key="1">
    <source>
        <dbReference type="SAM" id="MobiDB-lite"/>
    </source>
</evidence>
<reference evidence="2" key="1">
    <citation type="submission" date="2023-07" db="EMBL/GenBank/DDBJ databases">
        <title>draft genome sequence of fig (Ficus carica).</title>
        <authorList>
            <person name="Takahashi T."/>
            <person name="Nishimura K."/>
        </authorList>
    </citation>
    <scope>NUCLEOTIDE SEQUENCE</scope>
</reference>
<feature type="compositionally biased region" description="Acidic residues" evidence="1">
    <location>
        <begin position="19"/>
        <end position="36"/>
    </location>
</feature>
<feature type="compositionally biased region" description="Gly residues" evidence="1">
    <location>
        <begin position="1"/>
        <end position="11"/>
    </location>
</feature>
<accession>A0AA88IXZ7</accession>
<evidence type="ECO:0000313" key="3">
    <source>
        <dbReference type="Proteomes" id="UP001187192"/>
    </source>
</evidence>
<name>A0AA88IXZ7_FICCA</name>
<organism evidence="2 3">
    <name type="scientific">Ficus carica</name>
    <name type="common">Common fig</name>
    <dbReference type="NCBI Taxonomy" id="3494"/>
    <lineage>
        <taxon>Eukaryota</taxon>
        <taxon>Viridiplantae</taxon>
        <taxon>Streptophyta</taxon>
        <taxon>Embryophyta</taxon>
        <taxon>Tracheophyta</taxon>
        <taxon>Spermatophyta</taxon>
        <taxon>Magnoliopsida</taxon>
        <taxon>eudicotyledons</taxon>
        <taxon>Gunneridae</taxon>
        <taxon>Pentapetalae</taxon>
        <taxon>rosids</taxon>
        <taxon>fabids</taxon>
        <taxon>Rosales</taxon>
        <taxon>Moraceae</taxon>
        <taxon>Ficeae</taxon>
        <taxon>Ficus</taxon>
    </lineage>
</organism>
<evidence type="ECO:0000313" key="2">
    <source>
        <dbReference type="EMBL" id="GMN57275.1"/>
    </source>
</evidence>
<dbReference type="Proteomes" id="UP001187192">
    <property type="component" value="Unassembled WGS sequence"/>
</dbReference>
<dbReference type="EMBL" id="BTGU01000069">
    <property type="protein sequence ID" value="GMN57275.1"/>
    <property type="molecule type" value="Genomic_DNA"/>
</dbReference>
<keyword evidence="3" id="KW-1185">Reference proteome</keyword>
<gene>
    <name evidence="2" type="ORF">TIFTF001_026388</name>
</gene>
<feature type="region of interest" description="Disordered" evidence="1">
    <location>
        <begin position="1"/>
        <end position="36"/>
    </location>
</feature>
<protein>
    <submittedName>
        <fullName evidence="2">Uncharacterized protein</fullName>
    </submittedName>
</protein>
<proteinExistence type="predicted"/>
<comment type="caution">
    <text evidence="2">The sequence shown here is derived from an EMBL/GenBank/DDBJ whole genome shotgun (WGS) entry which is preliminary data.</text>
</comment>